<dbReference type="RefSeq" id="WP_119314009.1">
    <property type="nucleotide sequence ID" value="NZ_QXDL01000021.1"/>
</dbReference>
<sequence length="407" mass="44861">MTSPPPQWKPHHKLLFLLTLLLASGGFAQTLYVPLDNRPPNWAPCTWGRVQCPPAELYRGREGARPLDLSTWLINTPGERLVASLDALAYGGLVQSREVALPAAEALARLAVLRAWKGKFGGQVVAFGVIPRHPDAKHRERNLEVLRALEGWGLDHVEAPWDDALPGSPAVQEAAALPLPTRPGADESGQLLLLRTLAPGLRVRVWYDDPGAAARPTRYEGIPLEDSVRRLLASGGMQAVEERPDLALLVYTGKDPRQAVLTLLRAGREAPVAVADVAAVNRGDKRLMDYLLGIGRYPHLASYASWGTPANNLGSALAQGGLFLRDLEGRLDRLAESYLQYLYGEVGRPWVRRFFAEPLLEGVDVLALGHLREQPLPEFLGDRLELLGVSFPWRRSFEVAVRFRRVP</sequence>
<evidence type="ECO:0000313" key="2">
    <source>
        <dbReference type="Proteomes" id="UP000265715"/>
    </source>
</evidence>
<protein>
    <recommendedName>
        <fullName evidence="3">DUF4127 family protein</fullName>
    </recommendedName>
</protein>
<dbReference type="Proteomes" id="UP000265715">
    <property type="component" value="Unassembled WGS sequence"/>
</dbReference>
<dbReference type="OrthoDB" id="9789552at2"/>
<proteinExistence type="predicted"/>
<keyword evidence="2" id="KW-1185">Reference proteome</keyword>
<reference evidence="1 2" key="1">
    <citation type="submission" date="2018-08" db="EMBL/GenBank/DDBJ databases">
        <title>Meiothermus terrae DSM 26712 genome sequencing project.</title>
        <authorList>
            <person name="Da Costa M.S."/>
            <person name="Albuquerque L."/>
            <person name="Raposo P."/>
            <person name="Froufe H.J.C."/>
            <person name="Barroso C.S."/>
            <person name="Egas C."/>
        </authorList>
    </citation>
    <scope>NUCLEOTIDE SEQUENCE [LARGE SCALE GENOMIC DNA]</scope>
    <source>
        <strain evidence="1 2">DSM 26712</strain>
    </source>
</reference>
<accession>A0A399EZN5</accession>
<evidence type="ECO:0008006" key="3">
    <source>
        <dbReference type="Google" id="ProtNLM"/>
    </source>
</evidence>
<comment type="caution">
    <text evidence="1">The sequence shown here is derived from an EMBL/GenBank/DDBJ whole genome shotgun (WGS) entry which is preliminary data.</text>
</comment>
<name>A0A399EZN5_9DEIN</name>
<gene>
    <name evidence="1" type="ORF">Mterra_00804</name>
</gene>
<evidence type="ECO:0000313" key="1">
    <source>
        <dbReference type="EMBL" id="RIH89223.1"/>
    </source>
</evidence>
<dbReference type="InterPro" id="IPR025394">
    <property type="entry name" value="DUF4127"/>
</dbReference>
<dbReference type="Pfam" id="PF13552">
    <property type="entry name" value="DUF4127"/>
    <property type="match status" value="2"/>
</dbReference>
<organism evidence="1 2">
    <name type="scientific">Calidithermus terrae</name>
    <dbReference type="NCBI Taxonomy" id="1408545"/>
    <lineage>
        <taxon>Bacteria</taxon>
        <taxon>Thermotogati</taxon>
        <taxon>Deinococcota</taxon>
        <taxon>Deinococci</taxon>
        <taxon>Thermales</taxon>
        <taxon>Thermaceae</taxon>
        <taxon>Calidithermus</taxon>
    </lineage>
</organism>
<dbReference type="EMBL" id="QXDL01000021">
    <property type="protein sequence ID" value="RIH89223.1"/>
    <property type="molecule type" value="Genomic_DNA"/>
</dbReference>
<dbReference type="AlphaFoldDB" id="A0A399EZN5"/>